<sequence>MYIDDRRRSRFVICKENEVTHALQKEGRGDGTQWDLNGNAAEQNERNFFRNSKFGHSLKSAEKGIFYEQRKRTRCHSLPDLFLPPISSQVFIKPIPFLSVLKDNSSAGVLLINSVTIEKLFDLPPMLLSISPGIKYNRGSEVKLCRLFFHYSRALETPFLLSGVGTEFQGLSFFPPVFNFRMR</sequence>
<dbReference type="Proteomes" id="UP001054945">
    <property type="component" value="Unassembled WGS sequence"/>
</dbReference>
<reference evidence="1 2" key="1">
    <citation type="submission" date="2021-06" db="EMBL/GenBank/DDBJ databases">
        <title>Caerostris extrusa draft genome.</title>
        <authorList>
            <person name="Kono N."/>
            <person name="Arakawa K."/>
        </authorList>
    </citation>
    <scope>NUCLEOTIDE SEQUENCE [LARGE SCALE GENOMIC DNA]</scope>
</reference>
<evidence type="ECO:0000313" key="1">
    <source>
        <dbReference type="EMBL" id="GIY14349.1"/>
    </source>
</evidence>
<protein>
    <submittedName>
        <fullName evidence="1">Uncharacterized protein</fullName>
    </submittedName>
</protein>
<accession>A0AAV4R165</accession>
<proteinExistence type="predicted"/>
<dbReference type="EMBL" id="BPLR01007069">
    <property type="protein sequence ID" value="GIY14349.1"/>
    <property type="molecule type" value="Genomic_DNA"/>
</dbReference>
<dbReference type="AlphaFoldDB" id="A0AAV4R165"/>
<evidence type="ECO:0000313" key="2">
    <source>
        <dbReference type="Proteomes" id="UP001054945"/>
    </source>
</evidence>
<comment type="caution">
    <text evidence="1">The sequence shown here is derived from an EMBL/GenBank/DDBJ whole genome shotgun (WGS) entry which is preliminary data.</text>
</comment>
<name>A0AAV4R165_CAEEX</name>
<keyword evidence="2" id="KW-1185">Reference proteome</keyword>
<organism evidence="1 2">
    <name type="scientific">Caerostris extrusa</name>
    <name type="common">Bark spider</name>
    <name type="synonym">Caerostris bankana</name>
    <dbReference type="NCBI Taxonomy" id="172846"/>
    <lineage>
        <taxon>Eukaryota</taxon>
        <taxon>Metazoa</taxon>
        <taxon>Ecdysozoa</taxon>
        <taxon>Arthropoda</taxon>
        <taxon>Chelicerata</taxon>
        <taxon>Arachnida</taxon>
        <taxon>Araneae</taxon>
        <taxon>Araneomorphae</taxon>
        <taxon>Entelegynae</taxon>
        <taxon>Araneoidea</taxon>
        <taxon>Araneidae</taxon>
        <taxon>Caerostris</taxon>
    </lineage>
</organism>
<gene>
    <name evidence="1" type="ORF">CEXT_320491</name>
</gene>